<proteinExistence type="predicted"/>
<dbReference type="EMBL" id="AP023356">
    <property type="protein sequence ID" value="BCJ45812.1"/>
    <property type="molecule type" value="Genomic_DNA"/>
</dbReference>
<protein>
    <recommendedName>
        <fullName evidence="5">Methyltransferase type 11 domain-containing protein</fullName>
    </recommendedName>
</protein>
<evidence type="ECO:0000313" key="4">
    <source>
        <dbReference type="Proteomes" id="UP000676967"/>
    </source>
</evidence>
<evidence type="ECO:0000313" key="3">
    <source>
        <dbReference type="EMBL" id="BCJ45812.1"/>
    </source>
</evidence>
<feature type="coiled-coil region" evidence="1">
    <location>
        <begin position="587"/>
        <end position="614"/>
    </location>
</feature>
<name>A0ABM7M2F9_9ACTN</name>
<dbReference type="Proteomes" id="UP000676967">
    <property type="component" value="Chromosome"/>
</dbReference>
<sequence>MSVLVIGGEMPHWSEPAGSGAHGPALAALAAATHGRTLVVGPHGPEIVAQLTDRELTFLVRGEHDGRPGAQVWCGSLDRLPAGPEFDTVLALGGLDRAGTTESPDLRWSEALSRVVGVLRPGGRLVLGVDNPAGLHHLVALPAEPSPADWSAPAEDAPAGFSRLVAALCSAGLEVDRGYAGFPAPGAPSALVSAELLADPAMLGFLQSTLRRSLVPTSPLLADPRPVAARLLRSGLALQTAPAWFLVATRPGPRPDPGPVSGASAVPAHPPAPSVSWIPAPPEGPTAPLGPAGPPVLDLPHALIGAPPPAILSAAPPTVPPAAPPTVPPAAPPTLPPAAPPTLPPPAPPTVPPPGPPAAPPTVPPPGPPAAPPTVPPPGPPAAPPAAEDLSLHRSPDGTSLLVRVDRDPVHGWMCSGAASPLPAGRCLHDVLITAFRRHDQPTARRLLTAWQSGKLAEMDADELIVGSDGTLHPSAAFPTETTDSPETVDQVATPNSIESPGSLASAGHPGSAAPVEPMGSVAQADTALRRFAAAMFHEGLAHLWPAPADESEVAALLAEMAGRQADTERHQSSGRGERSHVDLPTLRETVAERDRLRRELAEARAQVDWCEQRVAQRDAELIRANRIITALKATAPGRAATAMAGGLRTGKRVARAALRRLRPEA</sequence>
<keyword evidence="4" id="KW-1185">Reference proteome</keyword>
<feature type="compositionally biased region" description="Polar residues" evidence="2">
    <location>
        <begin position="480"/>
        <end position="500"/>
    </location>
</feature>
<dbReference type="RefSeq" id="WP_189333630.1">
    <property type="nucleotide sequence ID" value="NZ_AP023356.1"/>
</dbReference>
<evidence type="ECO:0008006" key="5">
    <source>
        <dbReference type="Google" id="ProtNLM"/>
    </source>
</evidence>
<gene>
    <name evidence="3" type="ORF">Aiant_64690</name>
</gene>
<feature type="region of interest" description="Disordered" evidence="2">
    <location>
        <begin position="315"/>
        <end position="394"/>
    </location>
</feature>
<feature type="region of interest" description="Disordered" evidence="2">
    <location>
        <begin position="255"/>
        <end position="294"/>
    </location>
</feature>
<dbReference type="InterPro" id="IPR029063">
    <property type="entry name" value="SAM-dependent_MTases_sf"/>
</dbReference>
<dbReference type="SUPFAM" id="SSF53335">
    <property type="entry name" value="S-adenosyl-L-methionine-dependent methyltransferases"/>
    <property type="match status" value="1"/>
</dbReference>
<dbReference type="Gene3D" id="3.40.50.150">
    <property type="entry name" value="Vaccinia Virus protein VP39"/>
    <property type="match status" value="1"/>
</dbReference>
<evidence type="ECO:0000256" key="1">
    <source>
        <dbReference type="SAM" id="Coils"/>
    </source>
</evidence>
<evidence type="ECO:0000256" key="2">
    <source>
        <dbReference type="SAM" id="MobiDB-lite"/>
    </source>
</evidence>
<keyword evidence="1" id="KW-0175">Coiled coil</keyword>
<reference evidence="3 4" key="1">
    <citation type="submission" date="2020-08" db="EMBL/GenBank/DDBJ databases">
        <title>Whole genome shotgun sequence of Actinoplanes ianthinogenes NBRC 13996.</title>
        <authorList>
            <person name="Komaki H."/>
            <person name="Tamura T."/>
        </authorList>
    </citation>
    <scope>NUCLEOTIDE SEQUENCE [LARGE SCALE GENOMIC DNA]</scope>
    <source>
        <strain evidence="3 4">NBRC 13996</strain>
    </source>
</reference>
<feature type="compositionally biased region" description="Pro residues" evidence="2">
    <location>
        <begin position="317"/>
        <end position="384"/>
    </location>
</feature>
<dbReference type="PRINTS" id="PR01217">
    <property type="entry name" value="PRICHEXTENSN"/>
</dbReference>
<feature type="compositionally biased region" description="Pro residues" evidence="2">
    <location>
        <begin position="268"/>
        <end position="285"/>
    </location>
</feature>
<accession>A0ABM7M2F9</accession>
<organism evidence="3 4">
    <name type="scientific">Actinoplanes ianthinogenes</name>
    <dbReference type="NCBI Taxonomy" id="122358"/>
    <lineage>
        <taxon>Bacteria</taxon>
        <taxon>Bacillati</taxon>
        <taxon>Actinomycetota</taxon>
        <taxon>Actinomycetes</taxon>
        <taxon>Micromonosporales</taxon>
        <taxon>Micromonosporaceae</taxon>
        <taxon>Actinoplanes</taxon>
    </lineage>
</organism>
<feature type="region of interest" description="Disordered" evidence="2">
    <location>
        <begin position="470"/>
        <end position="518"/>
    </location>
</feature>